<dbReference type="SUPFAM" id="SSF52980">
    <property type="entry name" value="Restriction endonuclease-like"/>
    <property type="match status" value="1"/>
</dbReference>
<evidence type="ECO:0000313" key="1">
    <source>
        <dbReference type="EMBL" id="PHI09662.1"/>
    </source>
</evidence>
<dbReference type="Proteomes" id="UP000221504">
    <property type="component" value="Unassembled WGS sequence"/>
</dbReference>
<organism evidence="1 2">
    <name type="scientific">Fusobacterium nucleatum subsp. polymorphum</name>
    <name type="common">Fusobacterium polymorphum</name>
    <dbReference type="NCBI Taxonomy" id="76857"/>
    <lineage>
        <taxon>Bacteria</taxon>
        <taxon>Fusobacteriati</taxon>
        <taxon>Fusobacteriota</taxon>
        <taxon>Fusobacteriia</taxon>
        <taxon>Fusobacteriales</taxon>
        <taxon>Fusobacteriaceae</taxon>
        <taxon>Fusobacterium</taxon>
    </lineage>
</organism>
<gene>
    <name evidence="1" type="ORF">CBG52_00020</name>
</gene>
<proteinExistence type="predicted"/>
<name>A0A2C6C0Q0_FUSNP</name>
<dbReference type="AlphaFoldDB" id="A0A2C6C0Q0"/>
<dbReference type="RefSeq" id="WP_099010567.1">
    <property type="nucleotide sequence ID" value="NZ_CP077154.1"/>
</dbReference>
<dbReference type="InterPro" id="IPR011335">
    <property type="entry name" value="Restrct_endonuc-II-like"/>
</dbReference>
<sequence length="240" mass="28675">MDKFLKENIWKLYKKVNSNDIEAVKKNLLEIKCEENYKNVLSKRGDYFIANHRDKFNQLKYEEARTKTPFRKEEWICKMAVSEKFYQLNNREKLEIFDYQIPLKNERTKDTKGLGKIDLLAKINNTAYLIEVKTINSLEIPLKAILEIYAYWQQLGGENLNENFLKYLEKENCKKLKKAILLFKSKDKKSIYQELISSKDMLSIMEELEIELFVATLDESEEIEEDKRTKIKTIKRFEIS</sequence>
<dbReference type="EMBL" id="NIRM01000001">
    <property type="protein sequence ID" value="PHI09662.1"/>
    <property type="molecule type" value="Genomic_DNA"/>
</dbReference>
<accession>A0A2C6C0Q0</accession>
<comment type="caution">
    <text evidence="1">The sequence shown here is derived from an EMBL/GenBank/DDBJ whole genome shotgun (WGS) entry which is preliminary data.</text>
</comment>
<protein>
    <submittedName>
        <fullName evidence="1">Uncharacterized protein</fullName>
    </submittedName>
</protein>
<evidence type="ECO:0000313" key="2">
    <source>
        <dbReference type="Proteomes" id="UP000221504"/>
    </source>
</evidence>
<reference evidence="1 2" key="1">
    <citation type="submission" date="2017-06" db="EMBL/GenBank/DDBJ databases">
        <title>Draft genome sequence of Fusobacterium nucleatum subsp. polymorphum KCOM 1267 (=ChDC F290).</title>
        <authorList>
            <person name="Kook J.-K."/>
            <person name="Park S.-N."/>
            <person name="Lim Y.K."/>
            <person name="Roh H."/>
        </authorList>
    </citation>
    <scope>NUCLEOTIDE SEQUENCE [LARGE SCALE GENOMIC DNA]</scope>
    <source>
        <strain evidence="2">KCOM 1267(ChDC F290)</strain>
    </source>
</reference>